<evidence type="ECO:0000313" key="6">
    <source>
        <dbReference type="EMBL" id="MBC5734579.1"/>
    </source>
</evidence>
<accession>A0A8J6JH88</accession>
<evidence type="ECO:0000259" key="5">
    <source>
        <dbReference type="SMART" id="SM00849"/>
    </source>
</evidence>
<dbReference type="SMART" id="SM00849">
    <property type="entry name" value="Lactamase_B"/>
    <property type="match status" value="1"/>
</dbReference>
<dbReference type="PANTHER" id="PTHR46233:SF3">
    <property type="entry name" value="HYDROXYACYLGLUTATHIONE HYDROLASE GLOC"/>
    <property type="match status" value="1"/>
</dbReference>
<evidence type="ECO:0000256" key="4">
    <source>
        <dbReference type="ARBA" id="ARBA00022833"/>
    </source>
</evidence>
<dbReference type="SUPFAM" id="SSF56281">
    <property type="entry name" value="Metallo-hydrolase/oxidoreductase"/>
    <property type="match status" value="1"/>
</dbReference>
<evidence type="ECO:0000313" key="7">
    <source>
        <dbReference type="Proteomes" id="UP000661435"/>
    </source>
</evidence>
<dbReference type="Pfam" id="PF00753">
    <property type="entry name" value="Lactamase_B"/>
    <property type="match status" value="1"/>
</dbReference>
<keyword evidence="2" id="KW-0479">Metal-binding</keyword>
<dbReference type="PANTHER" id="PTHR46233">
    <property type="entry name" value="HYDROXYACYLGLUTATHIONE HYDROLASE GLOC"/>
    <property type="match status" value="1"/>
</dbReference>
<dbReference type="InterPro" id="IPR051453">
    <property type="entry name" value="MBL_Glyoxalase_II"/>
</dbReference>
<comment type="caution">
    <text evidence="6">The sequence shown here is derived from an EMBL/GenBank/DDBJ whole genome shotgun (WGS) entry which is preliminary data.</text>
</comment>
<dbReference type="AlphaFoldDB" id="A0A8J6JH88"/>
<feature type="domain" description="Metallo-beta-lactamase" evidence="5">
    <location>
        <begin position="12"/>
        <end position="179"/>
    </location>
</feature>
<keyword evidence="4" id="KW-0862">Zinc</keyword>
<dbReference type="Gene3D" id="3.60.15.10">
    <property type="entry name" value="Ribonuclease Z/Hydroxyacylglutathione hydrolase-like"/>
    <property type="match status" value="1"/>
</dbReference>
<evidence type="ECO:0000256" key="3">
    <source>
        <dbReference type="ARBA" id="ARBA00022801"/>
    </source>
</evidence>
<dbReference type="GO" id="GO:0016787">
    <property type="term" value="F:hydrolase activity"/>
    <property type="evidence" value="ECO:0007669"/>
    <property type="project" value="UniProtKB-KW"/>
</dbReference>
<dbReference type="InterPro" id="IPR036866">
    <property type="entry name" value="RibonucZ/Hydroxyglut_hydro"/>
</dbReference>
<keyword evidence="3" id="KW-0378">Hydrolase</keyword>
<evidence type="ECO:0000256" key="1">
    <source>
        <dbReference type="ARBA" id="ARBA00001947"/>
    </source>
</evidence>
<sequence length="201" mass="21088">MQIKALPVGAMGTNCYLLEDESTNAAAVVDPGGDAGRILAQLRADGMTVRAILLTHAHFDHTGAVSELRQALPGVPVYLHPADAALLGSDIFPPIGATVPYDEGDALTVGSLTVRVLHTPGHTPGGVTLLAGDALFTGDTLFQGSMGRTDFAGGSYEAILASLRRLGQLSGDYQVLPGHMDASTLERERRSNYYLMEALEG</sequence>
<evidence type="ECO:0000256" key="2">
    <source>
        <dbReference type="ARBA" id="ARBA00022723"/>
    </source>
</evidence>
<name>A0A8J6JH88_9FIRM</name>
<dbReference type="InterPro" id="IPR001279">
    <property type="entry name" value="Metallo-B-lactamas"/>
</dbReference>
<reference evidence="6" key="1">
    <citation type="submission" date="2020-08" db="EMBL/GenBank/DDBJ databases">
        <title>Genome public.</title>
        <authorList>
            <person name="Liu C."/>
            <person name="Sun Q."/>
        </authorList>
    </citation>
    <scope>NUCLEOTIDE SEQUENCE</scope>
    <source>
        <strain evidence="6">NSJ-51</strain>
    </source>
</reference>
<dbReference type="CDD" id="cd06262">
    <property type="entry name" value="metallo-hydrolase-like_MBL-fold"/>
    <property type="match status" value="1"/>
</dbReference>
<keyword evidence="7" id="KW-1185">Reference proteome</keyword>
<dbReference type="GO" id="GO:0046872">
    <property type="term" value="F:metal ion binding"/>
    <property type="evidence" value="ECO:0007669"/>
    <property type="project" value="UniProtKB-KW"/>
</dbReference>
<dbReference type="RefSeq" id="WP_186908403.1">
    <property type="nucleotide sequence ID" value="NZ_JACOPP010000020.1"/>
</dbReference>
<proteinExistence type="predicted"/>
<gene>
    <name evidence="6" type="ORF">H8S57_12720</name>
</gene>
<comment type="cofactor">
    <cofactor evidence="1">
        <name>Zn(2+)</name>
        <dbReference type="ChEBI" id="CHEBI:29105"/>
    </cofactor>
</comment>
<dbReference type="Proteomes" id="UP000661435">
    <property type="component" value="Unassembled WGS sequence"/>
</dbReference>
<organism evidence="6 7">
    <name type="scientific">Lawsonibacter hominis</name>
    <dbReference type="NCBI Taxonomy" id="2763053"/>
    <lineage>
        <taxon>Bacteria</taxon>
        <taxon>Bacillati</taxon>
        <taxon>Bacillota</taxon>
        <taxon>Clostridia</taxon>
        <taxon>Eubacteriales</taxon>
        <taxon>Oscillospiraceae</taxon>
        <taxon>Lawsonibacter</taxon>
    </lineage>
</organism>
<dbReference type="EMBL" id="JACOPP010000020">
    <property type="protein sequence ID" value="MBC5734579.1"/>
    <property type="molecule type" value="Genomic_DNA"/>
</dbReference>
<protein>
    <submittedName>
        <fullName evidence="6">MBL fold metallo-hydrolase</fullName>
    </submittedName>
</protein>